<keyword evidence="4" id="KW-0143">Chaperone</keyword>
<evidence type="ECO:0000313" key="6">
    <source>
        <dbReference type="EMBL" id="SMP42805.1"/>
    </source>
</evidence>
<dbReference type="InterPro" id="IPR036890">
    <property type="entry name" value="HATPase_C_sf"/>
</dbReference>
<dbReference type="PANTHER" id="PTHR11528">
    <property type="entry name" value="HEAT SHOCK PROTEIN 90 FAMILY MEMBER"/>
    <property type="match status" value="1"/>
</dbReference>
<dbReference type="PRINTS" id="PR00775">
    <property type="entry name" value="HEATSHOCK90"/>
</dbReference>
<evidence type="ECO:0000256" key="5">
    <source>
        <dbReference type="PIRSR" id="PIRSR002583-1"/>
    </source>
</evidence>
<keyword evidence="2 5" id="KW-0547">Nucleotide-binding</keyword>
<evidence type="ECO:0000256" key="1">
    <source>
        <dbReference type="ARBA" id="ARBA00008239"/>
    </source>
</evidence>
<sequence length="642" mass="74074">MVQVRLKKMPACFKVHYESGAPIMKIAENQQGMLSIESRNIFTILKKWLYTEQDIVFRELISNAADAIEKLERLQSKESNHSHREGVIHVMLDADARKLIIRDNGIGMSEAEVHQYINQIAFSGAADFINHHDQLGKDTIIGHFGVGFYSAFMLSDHVTIETKSYRDDIPAVRWDCLSDMSYQMKPCDRNDIGTDVILHLSEENPYLKKPELIREIVQKFFTFSKTAIYYKAPDSEPVLMNDPTPLWHQPKELIDSNEMNTFYKTFFNDVNDPLFWIKFESIDIGLRGVFFFRNTRNGAEELDGTVKVYSRGVYVGENIQTLIPKFVNLQNGIIECDNLPLVVNRSSLREEETPEDMISLIYESLSQEVTIAMNEFFEKKRDQYESHWPHLNASMKYAVLQDKTFASVMTRKIIFQDLHGHYMTIQEYVDNVAATAHPEIIYYASDAIEQAHYIEIFKKCGLNALLFDHVIDQPFMRKYEVVRPGLKFIRIDSNIESLFQGYSEEGDEHRIALLERHFLNALGDRLLNMNLKITNLEHPSISTIIINDEKSRRMADMLEIYGFINPTDVSAKKIQAKSTLLINMKNGIIQYLLTAEEPVIINITINHLYDLALMSQQALKPEDIEAFINRSETILAASLNHQ</sequence>
<keyword evidence="7" id="KW-1185">Reference proteome</keyword>
<comment type="caution">
    <text evidence="6">The sequence shown here is derived from an EMBL/GenBank/DDBJ whole genome shotgun (WGS) entry which is preliminary data.</text>
</comment>
<dbReference type="Gene3D" id="3.40.50.11260">
    <property type="match status" value="1"/>
</dbReference>
<feature type="binding site" evidence="5">
    <location>
        <begin position="123"/>
        <end position="124"/>
    </location>
    <ligand>
        <name>ATP</name>
        <dbReference type="ChEBI" id="CHEBI:30616"/>
    </ligand>
</feature>
<feature type="binding site" evidence="5">
    <location>
        <position position="103"/>
    </location>
    <ligand>
        <name>ATP</name>
        <dbReference type="ChEBI" id="CHEBI:30616"/>
    </ligand>
</feature>
<dbReference type="NCBIfam" id="NF003555">
    <property type="entry name" value="PRK05218.1"/>
    <property type="match status" value="1"/>
</dbReference>
<dbReference type="Pfam" id="PF00183">
    <property type="entry name" value="HSP90"/>
    <property type="match status" value="1"/>
</dbReference>
<dbReference type="Proteomes" id="UP001158066">
    <property type="component" value="Unassembled WGS sequence"/>
</dbReference>
<dbReference type="Gene3D" id="1.20.120.790">
    <property type="entry name" value="Heat shock protein 90, C-terminal domain"/>
    <property type="match status" value="1"/>
</dbReference>
<feature type="binding site" evidence="5">
    <location>
        <position position="108"/>
    </location>
    <ligand>
        <name>ATP</name>
        <dbReference type="ChEBI" id="CHEBI:30616"/>
    </ligand>
</feature>
<dbReference type="SUPFAM" id="SSF55874">
    <property type="entry name" value="ATPase domain of HSP90 chaperone/DNA topoisomerase II/histidine kinase"/>
    <property type="match status" value="1"/>
</dbReference>
<dbReference type="Pfam" id="PF13589">
    <property type="entry name" value="HATPase_c_3"/>
    <property type="match status" value="1"/>
</dbReference>
<gene>
    <name evidence="6" type="ORF">SAMN06296020_10214</name>
</gene>
<evidence type="ECO:0000256" key="2">
    <source>
        <dbReference type="ARBA" id="ARBA00022741"/>
    </source>
</evidence>
<dbReference type="GO" id="GO:0140662">
    <property type="term" value="F:ATP-dependent protein folding chaperone"/>
    <property type="evidence" value="ECO:0007669"/>
    <property type="project" value="InterPro"/>
</dbReference>
<protein>
    <submittedName>
        <fullName evidence="6">Molecular chaperone HtpG</fullName>
    </submittedName>
</protein>
<name>A0AA45WU94_9CLOT</name>
<proteinExistence type="inferred from homology"/>
<dbReference type="GO" id="GO:0051082">
    <property type="term" value="F:unfolded protein binding"/>
    <property type="evidence" value="ECO:0007669"/>
    <property type="project" value="InterPro"/>
</dbReference>
<keyword evidence="3 5" id="KW-0067">ATP-binding</keyword>
<dbReference type="Gene3D" id="3.30.230.80">
    <property type="match status" value="1"/>
</dbReference>
<evidence type="ECO:0000313" key="7">
    <source>
        <dbReference type="Proteomes" id="UP001158066"/>
    </source>
</evidence>
<dbReference type="AlphaFoldDB" id="A0AA45WU94"/>
<dbReference type="InterPro" id="IPR001404">
    <property type="entry name" value="Hsp90_fam"/>
</dbReference>
<evidence type="ECO:0000256" key="4">
    <source>
        <dbReference type="ARBA" id="ARBA00023186"/>
    </source>
</evidence>
<dbReference type="SUPFAM" id="SSF54211">
    <property type="entry name" value="Ribosomal protein S5 domain 2-like"/>
    <property type="match status" value="1"/>
</dbReference>
<feature type="binding site" evidence="5">
    <location>
        <position position="59"/>
    </location>
    <ligand>
        <name>ATP</name>
        <dbReference type="ChEBI" id="CHEBI:30616"/>
    </ligand>
</feature>
<accession>A0AA45WU94</accession>
<organism evidence="6 7">
    <name type="scientific">Anoxynatronum buryatiense</name>
    <dbReference type="NCBI Taxonomy" id="489973"/>
    <lineage>
        <taxon>Bacteria</taxon>
        <taxon>Bacillati</taxon>
        <taxon>Bacillota</taxon>
        <taxon>Clostridia</taxon>
        <taxon>Eubacteriales</taxon>
        <taxon>Clostridiaceae</taxon>
        <taxon>Anoxynatronum</taxon>
    </lineage>
</organism>
<dbReference type="PIRSF" id="PIRSF002583">
    <property type="entry name" value="Hsp90"/>
    <property type="match status" value="1"/>
</dbReference>
<reference evidence="6" key="1">
    <citation type="submission" date="2017-05" db="EMBL/GenBank/DDBJ databases">
        <authorList>
            <person name="Varghese N."/>
            <person name="Submissions S."/>
        </authorList>
    </citation>
    <scope>NUCLEOTIDE SEQUENCE</scope>
    <source>
        <strain evidence="6">Su22</strain>
    </source>
</reference>
<dbReference type="InterPro" id="IPR020575">
    <property type="entry name" value="Hsp90_N"/>
</dbReference>
<evidence type="ECO:0000256" key="3">
    <source>
        <dbReference type="ARBA" id="ARBA00022840"/>
    </source>
</evidence>
<comment type="similarity">
    <text evidence="1">Belongs to the heat shock protein 90 family.</text>
</comment>
<feature type="binding site" evidence="5">
    <location>
        <position position="345"/>
    </location>
    <ligand>
        <name>ATP</name>
        <dbReference type="ChEBI" id="CHEBI:30616"/>
    </ligand>
</feature>
<dbReference type="InterPro" id="IPR037196">
    <property type="entry name" value="HSP90_C"/>
</dbReference>
<dbReference type="GO" id="GO:0005524">
    <property type="term" value="F:ATP binding"/>
    <property type="evidence" value="ECO:0007669"/>
    <property type="project" value="UniProtKB-KW"/>
</dbReference>
<dbReference type="SUPFAM" id="SSF110942">
    <property type="entry name" value="HSP90 C-terminal domain"/>
    <property type="match status" value="1"/>
</dbReference>
<feature type="binding site" evidence="5">
    <location>
        <position position="194"/>
    </location>
    <ligand>
        <name>ATP</name>
        <dbReference type="ChEBI" id="CHEBI:30616"/>
    </ligand>
</feature>
<dbReference type="InterPro" id="IPR020568">
    <property type="entry name" value="Ribosomal_Su5_D2-typ_SF"/>
</dbReference>
<dbReference type="Gene3D" id="3.30.565.10">
    <property type="entry name" value="Histidine kinase-like ATPase, C-terminal domain"/>
    <property type="match status" value="1"/>
</dbReference>
<dbReference type="GO" id="GO:0016887">
    <property type="term" value="F:ATP hydrolysis activity"/>
    <property type="evidence" value="ECO:0007669"/>
    <property type="project" value="InterPro"/>
</dbReference>
<dbReference type="EMBL" id="FXUF01000002">
    <property type="protein sequence ID" value="SMP42805.1"/>
    <property type="molecule type" value="Genomic_DNA"/>
</dbReference>
<feature type="binding site" evidence="5">
    <location>
        <position position="63"/>
    </location>
    <ligand>
        <name>ATP</name>
        <dbReference type="ChEBI" id="CHEBI:30616"/>
    </ligand>
</feature>